<evidence type="ECO:0000313" key="1">
    <source>
        <dbReference type="EMBL" id="CBI07003.1"/>
    </source>
</evidence>
<proteinExistence type="predicted"/>
<sequence length="66" mass="7401">MAVVAKLETEYVSVQGAETMTGRSRWSWRRDAYEGKIASVKLGAKLLIPIVEIRRVIAENTRPAVK</sequence>
<comment type="caution">
    <text evidence="1">The sequence shown here is derived from an EMBL/GenBank/DDBJ whole genome shotgun (WGS) entry which is preliminary data.</text>
</comment>
<organism evidence="1">
    <name type="scientific">mine drainage metagenome</name>
    <dbReference type="NCBI Taxonomy" id="410659"/>
    <lineage>
        <taxon>unclassified sequences</taxon>
        <taxon>metagenomes</taxon>
        <taxon>ecological metagenomes</taxon>
    </lineage>
</organism>
<gene>
    <name evidence="1" type="ORF">CARN6_0309</name>
</gene>
<protein>
    <submittedName>
        <fullName evidence="1">Uncharacterized protein</fullName>
    </submittedName>
</protein>
<accession>E6QID8</accession>
<name>E6QID8_9ZZZZ</name>
<dbReference type="EMBL" id="CABQ01000051">
    <property type="protein sequence ID" value="CBI07003.1"/>
    <property type="molecule type" value="Genomic_DNA"/>
</dbReference>
<dbReference type="AlphaFoldDB" id="E6QID8"/>
<reference evidence="1" key="1">
    <citation type="submission" date="2009-10" db="EMBL/GenBank/DDBJ databases">
        <title>Diversity of trophic interactions inside an arsenic-rich microbial ecosystem.</title>
        <authorList>
            <person name="Bertin P.N."/>
            <person name="Heinrich-Salmeron A."/>
            <person name="Pelletier E."/>
            <person name="Goulhen-Chollet F."/>
            <person name="Arsene-Ploetze F."/>
            <person name="Gallien S."/>
            <person name="Calteau A."/>
            <person name="Vallenet D."/>
            <person name="Casiot C."/>
            <person name="Chane-Woon-Ming B."/>
            <person name="Giloteaux L."/>
            <person name="Barakat M."/>
            <person name="Bonnefoy V."/>
            <person name="Bruneel O."/>
            <person name="Chandler M."/>
            <person name="Cleiss J."/>
            <person name="Duran R."/>
            <person name="Elbaz-Poulichet F."/>
            <person name="Fonknechten N."/>
            <person name="Lauga B."/>
            <person name="Mornico D."/>
            <person name="Ortet P."/>
            <person name="Schaeffer C."/>
            <person name="Siguier P."/>
            <person name="Alexander Thil Smith A."/>
            <person name="Van Dorsselaer A."/>
            <person name="Weissenbach J."/>
            <person name="Medigue C."/>
            <person name="Le Paslier D."/>
        </authorList>
    </citation>
    <scope>NUCLEOTIDE SEQUENCE</scope>
</reference>